<comment type="similarity">
    <text evidence="2 7">Belongs to the ExbD/TolR family.</text>
</comment>
<evidence type="ECO:0000256" key="5">
    <source>
        <dbReference type="ARBA" id="ARBA00022989"/>
    </source>
</evidence>
<dbReference type="Pfam" id="PF02472">
    <property type="entry name" value="ExbD"/>
    <property type="match status" value="1"/>
</dbReference>
<keyword evidence="7" id="KW-0653">Protein transport</keyword>
<dbReference type="PANTHER" id="PTHR30558:SF3">
    <property type="entry name" value="BIOPOLYMER TRANSPORT PROTEIN EXBD-RELATED"/>
    <property type="match status" value="1"/>
</dbReference>
<protein>
    <submittedName>
        <fullName evidence="8">Biopolymer transporter ExbD</fullName>
    </submittedName>
</protein>
<keyword evidence="9" id="KW-1185">Reference proteome</keyword>
<dbReference type="GO" id="GO:0022857">
    <property type="term" value="F:transmembrane transporter activity"/>
    <property type="evidence" value="ECO:0007669"/>
    <property type="project" value="InterPro"/>
</dbReference>
<comment type="caution">
    <text evidence="8">The sequence shown here is derived from an EMBL/GenBank/DDBJ whole genome shotgun (WGS) entry which is preliminary data.</text>
</comment>
<dbReference type="GO" id="GO:0015031">
    <property type="term" value="P:protein transport"/>
    <property type="evidence" value="ECO:0007669"/>
    <property type="project" value="UniProtKB-KW"/>
</dbReference>
<dbReference type="InterPro" id="IPR003400">
    <property type="entry name" value="ExbD"/>
</dbReference>
<name>A0AAP2GKK7_9BACT</name>
<dbReference type="PANTHER" id="PTHR30558">
    <property type="entry name" value="EXBD MEMBRANE COMPONENT OF PMF-DRIVEN MACROMOLECULE IMPORT SYSTEM"/>
    <property type="match status" value="1"/>
</dbReference>
<evidence type="ECO:0000256" key="3">
    <source>
        <dbReference type="ARBA" id="ARBA00022475"/>
    </source>
</evidence>
<dbReference type="RefSeq" id="WP_254092942.1">
    <property type="nucleotide sequence ID" value="NZ_JAHESC010000046.1"/>
</dbReference>
<evidence type="ECO:0000256" key="6">
    <source>
        <dbReference type="ARBA" id="ARBA00023136"/>
    </source>
</evidence>
<accession>A0AAP2GKK7</accession>
<proteinExistence type="inferred from homology"/>
<sequence>MAEIQQGGGGGKKGGKVRAKKMSTKIDMTPMVDLAFLLLTFFMLTTTFSKPQTMEITMPEKIKDEDKPPEVNEKKVVTLILGANDKIYWYHGITDPKVEVTDFSANGIRKVLLKQNAEIPGMILLIKPGDDSRYKNMVDILDEMNITNMQRYALVKITDTDKELVKESNL</sequence>
<evidence type="ECO:0000256" key="7">
    <source>
        <dbReference type="RuleBase" id="RU003879"/>
    </source>
</evidence>
<keyword evidence="4 7" id="KW-0812">Transmembrane</keyword>
<evidence type="ECO:0000313" key="9">
    <source>
        <dbReference type="Proteomes" id="UP001319180"/>
    </source>
</evidence>
<dbReference type="EMBL" id="JAHESC010000046">
    <property type="protein sequence ID" value="MBT1689720.1"/>
    <property type="molecule type" value="Genomic_DNA"/>
</dbReference>
<dbReference type="AlphaFoldDB" id="A0AAP2GKK7"/>
<evidence type="ECO:0000256" key="2">
    <source>
        <dbReference type="ARBA" id="ARBA00005811"/>
    </source>
</evidence>
<dbReference type="GO" id="GO:0005886">
    <property type="term" value="C:plasma membrane"/>
    <property type="evidence" value="ECO:0007669"/>
    <property type="project" value="UniProtKB-SubCell"/>
</dbReference>
<evidence type="ECO:0000256" key="1">
    <source>
        <dbReference type="ARBA" id="ARBA00004162"/>
    </source>
</evidence>
<keyword evidence="7" id="KW-0813">Transport</keyword>
<keyword evidence="6" id="KW-0472">Membrane</keyword>
<dbReference type="Proteomes" id="UP001319180">
    <property type="component" value="Unassembled WGS sequence"/>
</dbReference>
<reference evidence="8 9" key="1">
    <citation type="submission" date="2021-05" db="EMBL/GenBank/DDBJ databases">
        <title>A Polyphasic approach of four new species of the genus Ohtaekwangia: Ohtaekwangia histidinii sp. nov., Ohtaekwangia cretensis sp. nov., Ohtaekwangia indiensis sp. nov., Ohtaekwangia reichenbachii sp. nov. from diverse environment.</title>
        <authorList>
            <person name="Octaviana S."/>
        </authorList>
    </citation>
    <scope>NUCLEOTIDE SEQUENCE [LARGE SCALE GENOMIC DNA]</scope>
    <source>
        <strain evidence="8 9">PWU37</strain>
    </source>
</reference>
<comment type="subcellular location">
    <subcellularLocation>
        <location evidence="1">Cell membrane</location>
        <topology evidence="1">Single-pass membrane protein</topology>
    </subcellularLocation>
    <subcellularLocation>
        <location evidence="7">Cell membrane</location>
        <topology evidence="7">Single-pass type II membrane protein</topology>
    </subcellularLocation>
</comment>
<keyword evidence="5" id="KW-1133">Transmembrane helix</keyword>
<gene>
    <name evidence="8" type="ORF">KK078_24375</name>
</gene>
<evidence type="ECO:0000256" key="4">
    <source>
        <dbReference type="ARBA" id="ARBA00022692"/>
    </source>
</evidence>
<keyword evidence="3" id="KW-1003">Cell membrane</keyword>
<organism evidence="8 9">
    <name type="scientific">Dawidia soli</name>
    <dbReference type="NCBI Taxonomy" id="2782352"/>
    <lineage>
        <taxon>Bacteria</taxon>
        <taxon>Pseudomonadati</taxon>
        <taxon>Bacteroidota</taxon>
        <taxon>Cytophagia</taxon>
        <taxon>Cytophagales</taxon>
        <taxon>Chryseotaleaceae</taxon>
        <taxon>Dawidia</taxon>
    </lineage>
</organism>
<evidence type="ECO:0000313" key="8">
    <source>
        <dbReference type="EMBL" id="MBT1689720.1"/>
    </source>
</evidence>